<feature type="coiled-coil region" evidence="14">
    <location>
        <begin position="572"/>
        <end position="606"/>
    </location>
</feature>
<keyword evidence="7" id="KW-0255">Endonuclease</keyword>
<organism evidence="15 16">
    <name type="scientific">Parabacteroides distasonis</name>
    <dbReference type="NCBI Taxonomy" id="823"/>
    <lineage>
        <taxon>Bacteria</taxon>
        <taxon>Pseudomonadati</taxon>
        <taxon>Bacteroidota</taxon>
        <taxon>Bacteroidia</taxon>
        <taxon>Bacteroidales</taxon>
        <taxon>Tannerellaceae</taxon>
        <taxon>Parabacteroides</taxon>
    </lineage>
</organism>
<dbReference type="GO" id="GO:0004519">
    <property type="term" value="F:endonuclease activity"/>
    <property type="evidence" value="ECO:0007669"/>
    <property type="project" value="UniProtKB-KW"/>
</dbReference>
<reference evidence="15 16" key="1">
    <citation type="submission" date="2015-09" db="EMBL/GenBank/DDBJ databases">
        <authorList>
            <consortium name="Pathogen Informatics"/>
        </authorList>
    </citation>
    <scope>NUCLEOTIDE SEQUENCE [LARGE SCALE GENOMIC DNA]</scope>
    <source>
        <strain evidence="15 16">2789STDY5608872</strain>
    </source>
</reference>
<evidence type="ECO:0000256" key="12">
    <source>
        <dbReference type="ARBA" id="ARBA00023172"/>
    </source>
</evidence>
<evidence type="ECO:0000256" key="6">
    <source>
        <dbReference type="ARBA" id="ARBA00022741"/>
    </source>
</evidence>
<proteinExistence type="inferred from homology"/>
<dbReference type="Gene3D" id="3.40.50.300">
    <property type="entry name" value="P-loop containing nucleotide triphosphate hydrolases"/>
    <property type="match status" value="2"/>
</dbReference>
<comment type="similarity">
    <text evidence="1">Belongs to the SMC family. SbcC subfamily.</text>
</comment>
<feature type="coiled-coil region" evidence="14">
    <location>
        <begin position="411"/>
        <end position="445"/>
    </location>
</feature>
<dbReference type="InterPro" id="IPR027417">
    <property type="entry name" value="P-loop_NTPase"/>
</dbReference>
<dbReference type="EMBL" id="CYXP01000001">
    <property type="protein sequence ID" value="CUM69714.1"/>
    <property type="molecule type" value="Genomic_DNA"/>
</dbReference>
<name>A0A173QVM9_PARDI</name>
<dbReference type="GO" id="GO:0006310">
    <property type="term" value="P:DNA recombination"/>
    <property type="evidence" value="ECO:0007669"/>
    <property type="project" value="UniProtKB-KW"/>
</dbReference>
<evidence type="ECO:0000256" key="11">
    <source>
        <dbReference type="ARBA" id="ARBA00023054"/>
    </source>
</evidence>
<evidence type="ECO:0000256" key="9">
    <source>
        <dbReference type="ARBA" id="ARBA00022839"/>
    </source>
</evidence>
<evidence type="ECO:0000256" key="7">
    <source>
        <dbReference type="ARBA" id="ARBA00022759"/>
    </source>
</evidence>
<keyword evidence="11 14" id="KW-0175">Coiled coil</keyword>
<evidence type="ECO:0000256" key="10">
    <source>
        <dbReference type="ARBA" id="ARBA00022840"/>
    </source>
</evidence>
<dbReference type="Pfam" id="PF13558">
    <property type="entry name" value="SbcC_Walker_B"/>
    <property type="match status" value="1"/>
</dbReference>
<evidence type="ECO:0000256" key="4">
    <source>
        <dbReference type="ARBA" id="ARBA00022705"/>
    </source>
</evidence>
<evidence type="ECO:0000313" key="16">
    <source>
        <dbReference type="Proteomes" id="UP000095591"/>
    </source>
</evidence>
<dbReference type="PANTHER" id="PTHR32114">
    <property type="entry name" value="ABC TRANSPORTER ABCH.3"/>
    <property type="match status" value="1"/>
</dbReference>
<dbReference type="Proteomes" id="UP000095591">
    <property type="component" value="Unassembled WGS sequence"/>
</dbReference>
<evidence type="ECO:0000256" key="1">
    <source>
        <dbReference type="ARBA" id="ARBA00006930"/>
    </source>
</evidence>
<accession>A0A173QVM9</accession>
<comment type="subunit">
    <text evidence="2">Heterodimer of SbcC and SbcD.</text>
</comment>
<feature type="coiled-coil region" evidence="14">
    <location>
        <begin position="235"/>
        <end position="373"/>
    </location>
</feature>
<keyword evidence="12" id="KW-0233">DNA recombination</keyword>
<keyword evidence="6" id="KW-0547">Nucleotide-binding</keyword>
<dbReference type="Pfam" id="PF13555">
    <property type="entry name" value="AAA_29"/>
    <property type="match status" value="1"/>
</dbReference>
<evidence type="ECO:0000256" key="14">
    <source>
        <dbReference type="SAM" id="Coils"/>
    </source>
</evidence>
<protein>
    <recommendedName>
        <fullName evidence="3">Nuclease SbcCD subunit C</fullName>
    </recommendedName>
</protein>
<dbReference type="AlphaFoldDB" id="A0A173QVM9"/>
<evidence type="ECO:0000256" key="2">
    <source>
        <dbReference type="ARBA" id="ARBA00011322"/>
    </source>
</evidence>
<keyword evidence="4" id="KW-0235">DNA replication</keyword>
<dbReference type="RefSeq" id="WP_044544767.1">
    <property type="nucleotide sequence ID" value="NZ_CDRH01000066.1"/>
</dbReference>
<dbReference type="PANTHER" id="PTHR32114:SF2">
    <property type="entry name" value="ABC TRANSPORTER ABCH.3"/>
    <property type="match status" value="1"/>
</dbReference>
<dbReference type="GO" id="GO:0004527">
    <property type="term" value="F:exonuclease activity"/>
    <property type="evidence" value="ECO:0007669"/>
    <property type="project" value="UniProtKB-KW"/>
</dbReference>
<gene>
    <name evidence="15" type="primary">sbcC</name>
    <name evidence="15" type="ORF">ERS852429_00066</name>
</gene>
<dbReference type="SUPFAM" id="SSF52540">
    <property type="entry name" value="P-loop containing nucleoside triphosphate hydrolases"/>
    <property type="match status" value="1"/>
</dbReference>
<sequence length="993" mass="113571">MRVLAIRGRNLASLEGEFSIDFTEEPLASAGIFAISGPTGAGKSTLLDAMCLALFSRTPRTELAKENNVRLRDVQEEVLPQSDPRFLLRRGTASGYAEVDFVALNGCRYRARWSVSRAREKESGRLQAARLTLYNIDAGKEELGTNKDLQARIIELIGLTFDQFTRSVLLAQNDFSTFLKAEQGEKASLLEKLTGTEQYSEISRRIFAKNTEAKEAYEQLYARVQGIELLSEEEVEASQTRLSVLEGEMARLEKAKAERQSLREAVKAAEVQIASKEKQREENARFLERALVSLETARKEYEQGEVRLARTDEESKRLRLELQQARKLDVQLESALKARSEADERMKDFSRRKQEAEEKLRKVEERQKKASEEWDKLTAWRERYRSKEGIAEQLSALLIHLDTCLTARRAVERSDKALLAIRQKIQRLEGRGQSLRREAETHAKEQVKIEEERKSVALALKELEPEALDRSIETCRTERERLLLEQAQFVTTGDIKSLRDKLTAGTPCPVCGSLEHPFASHEAHERLLALADRISEATLRLKRLLDRKERQEACGKQLAALQQKELELHKQLAADENARTELRNQLQSLSEQIDREELDKREQQEKLSQSLSAANALFGNDAWQTGWNKDPESFRETLTDFARQWQANGERLRELERERSAYQAERESYEAFLPPLRKQYEDAAKAYDEKNQSYTRLRSERNLLLGGQPADQVERTFHERVEALKSHLKQLQESTTKHAGEVEQYRGITEQIKKDLVETSGLLSARRQELDNWLAAYQETYEGKTLEESLSEMTAQKSECSFRLRTHEENKRKIAGFQQELSERRAMSERWAKLNELAGSADGAKFRRIAQGYTLDVLLSYANVQLRQLSQRYRLERVPDTLALQVIDQDMCDEIRTVHSLSGGESFLVSLALALGLSSLSSNRMKVESLFIDEGFGSLDAETLRVAMDALESLRTQGRKIGVISHVQEMTERIPVQIRVNRAGNGRSYLEVI</sequence>
<evidence type="ECO:0000313" key="15">
    <source>
        <dbReference type="EMBL" id="CUM69714.1"/>
    </source>
</evidence>
<evidence type="ECO:0000256" key="3">
    <source>
        <dbReference type="ARBA" id="ARBA00013368"/>
    </source>
</evidence>
<dbReference type="FunFam" id="3.40.50.300:FF:001446">
    <property type="entry name" value="DsDNA exonuclease SbcC"/>
    <property type="match status" value="1"/>
</dbReference>
<evidence type="ECO:0000256" key="13">
    <source>
        <dbReference type="ARBA" id="ARBA00055999"/>
    </source>
</evidence>
<comment type="function">
    <text evidence="13">SbcCD cleaves DNA hairpin structures. These structures can inhibit DNA replication and are intermediates in certain DNA recombination reactions. The complex acts as a 3'-&gt;5' double strand exonuclease that can open hairpins. It also has a 5' single-strand endonuclease activity.</text>
</comment>
<dbReference type="GO" id="GO:0006260">
    <property type="term" value="P:DNA replication"/>
    <property type="evidence" value="ECO:0007669"/>
    <property type="project" value="UniProtKB-KW"/>
</dbReference>
<evidence type="ECO:0000256" key="8">
    <source>
        <dbReference type="ARBA" id="ARBA00022801"/>
    </source>
</evidence>
<keyword evidence="9" id="KW-0269">Exonuclease</keyword>
<feature type="coiled-coil region" evidence="14">
    <location>
        <begin position="652"/>
        <end position="700"/>
    </location>
</feature>
<keyword evidence="8" id="KW-0378">Hydrolase</keyword>
<keyword evidence="10" id="KW-0067">ATP-binding</keyword>
<dbReference type="GO" id="GO:0005524">
    <property type="term" value="F:ATP binding"/>
    <property type="evidence" value="ECO:0007669"/>
    <property type="project" value="UniProtKB-KW"/>
</dbReference>
<evidence type="ECO:0000256" key="5">
    <source>
        <dbReference type="ARBA" id="ARBA00022722"/>
    </source>
</evidence>
<keyword evidence="5" id="KW-0540">Nuclease</keyword>